<evidence type="ECO:0000256" key="1">
    <source>
        <dbReference type="ARBA" id="ARBA00022670"/>
    </source>
</evidence>
<accession>A0A943DGM7</accession>
<evidence type="ECO:0000256" key="4">
    <source>
        <dbReference type="PROSITE-ProRule" id="PRU01240"/>
    </source>
</evidence>
<feature type="signal peptide" evidence="5">
    <location>
        <begin position="1"/>
        <end position="22"/>
    </location>
</feature>
<comment type="caution">
    <text evidence="7">The sequence shown here is derived from an EMBL/GenBank/DDBJ whole genome shotgun (WGS) entry which is preliminary data.</text>
</comment>
<evidence type="ECO:0000256" key="3">
    <source>
        <dbReference type="ARBA" id="ARBA00022825"/>
    </source>
</evidence>
<sequence>MKRFFLLTACLLALTACTAAQTSVPAASPAPTEAPAPTPTTVPFSVPAPYSDLSYLPELSWDAAHQKQTYQPGEYDRLSLNTYSFNDRTVLAGAEEETAALLEAGRDPGLGVRSLQARSITGQGVNVAIIDQPLLTDHPEISDAIVDYYDAGGYTDEGTMHGPAVASILAGKTIGVAPGAHIYYAVTPGTADSRPYADALHYILALNDTLPESEKIRAVSVSANPGDASFFENAGLWQAALSDAEDAGLLVLTVQGASAGSARLVPGLAAFDPAQRDTPAACRMGQPGAFLITPLARKNPNYVGVPCAYRTVAEEYISEQCGYRYDVQGGLSWGIPYCVGVMALGWQVAPALTNEEMLALLVSTAAPTADGARMIDPVKFIEAVENRYT</sequence>
<name>A0A943DGM7_9FIRM</name>
<feature type="active site" description="Charge relay system" evidence="4">
    <location>
        <position position="161"/>
    </location>
</feature>
<dbReference type="AlphaFoldDB" id="A0A943DGM7"/>
<dbReference type="GO" id="GO:0004252">
    <property type="term" value="F:serine-type endopeptidase activity"/>
    <property type="evidence" value="ECO:0007669"/>
    <property type="project" value="UniProtKB-UniRule"/>
</dbReference>
<dbReference type="Proteomes" id="UP000759273">
    <property type="component" value="Unassembled WGS sequence"/>
</dbReference>
<evidence type="ECO:0000256" key="5">
    <source>
        <dbReference type="SAM" id="SignalP"/>
    </source>
</evidence>
<keyword evidence="5" id="KW-0732">Signal</keyword>
<reference evidence="7" key="1">
    <citation type="submission" date="2021-02" db="EMBL/GenBank/DDBJ databases">
        <title>Infant gut strain persistence is associated with maternal origin, phylogeny, and functional potential including surface adhesion and iron acquisition.</title>
        <authorList>
            <person name="Lou Y.C."/>
        </authorList>
    </citation>
    <scope>NUCLEOTIDE SEQUENCE</scope>
    <source>
        <strain evidence="7">L3_101_000M1_dasL3_101_000M1_concoct_87</strain>
    </source>
</reference>
<keyword evidence="2 4" id="KW-0378">Hydrolase</keyword>
<dbReference type="InterPro" id="IPR015500">
    <property type="entry name" value="Peptidase_S8_subtilisin-rel"/>
</dbReference>
<feature type="active site" description="Charge relay system" evidence="4">
    <location>
        <position position="332"/>
    </location>
</feature>
<keyword evidence="3 4" id="KW-0720">Serine protease</keyword>
<dbReference type="InterPro" id="IPR036852">
    <property type="entry name" value="Peptidase_S8/S53_dom_sf"/>
</dbReference>
<protein>
    <recommendedName>
        <fullName evidence="6">Peptidase S8/S53 domain-containing protein</fullName>
    </recommendedName>
</protein>
<keyword evidence="1 4" id="KW-0645">Protease</keyword>
<feature type="domain" description="Peptidase S8/S53" evidence="6">
    <location>
        <begin position="122"/>
        <end position="253"/>
    </location>
</feature>
<dbReference type="GO" id="GO:0006508">
    <property type="term" value="P:proteolysis"/>
    <property type="evidence" value="ECO:0007669"/>
    <property type="project" value="UniProtKB-KW"/>
</dbReference>
<dbReference type="PROSITE" id="PS51892">
    <property type="entry name" value="SUBTILASE"/>
    <property type="match status" value="1"/>
</dbReference>
<evidence type="ECO:0000313" key="8">
    <source>
        <dbReference type="Proteomes" id="UP000759273"/>
    </source>
</evidence>
<organism evidence="7 8">
    <name type="scientific">Subdoligranulum variabile</name>
    <dbReference type="NCBI Taxonomy" id="214851"/>
    <lineage>
        <taxon>Bacteria</taxon>
        <taxon>Bacillati</taxon>
        <taxon>Bacillota</taxon>
        <taxon>Clostridia</taxon>
        <taxon>Eubacteriales</taxon>
        <taxon>Oscillospiraceae</taxon>
        <taxon>Subdoligranulum</taxon>
    </lineage>
</organism>
<comment type="similarity">
    <text evidence="4">Belongs to the peptidase S8 family.</text>
</comment>
<feature type="active site" description="Charge relay system" evidence="4">
    <location>
        <position position="131"/>
    </location>
</feature>
<dbReference type="Gene3D" id="3.40.50.200">
    <property type="entry name" value="Peptidase S8/S53 domain"/>
    <property type="match status" value="1"/>
</dbReference>
<dbReference type="InterPro" id="IPR000209">
    <property type="entry name" value="Peptidase_S8/S53_dom"/>
</dbReference>
<feature type="chain" id="PRO_5039724761" description="Peptidase S8/S53 domain-containing protein" evidence="5">
    <location>
        <begin position="23"/>
        <end position="389"/>
    </location>
</feature>
<dbReference type="SUPFAM" id="SSF52743">
    <property type="entry name" value="Subtilisin-like"/>
    <property type="match status" value="1"/>
</dbReference>
<dbReference type="Pfam" id="PF00082">
    <property type="entry name" value="Peptidase_S8"/>
    <property type="match status" value="1"/>
</dbReference>
<gene>
    <name evidence="7" type="ORF">KHY36_09095</name>
</gene>
<dbReference type="PRINTS" id="PR00723">
    <property type="entry name" value="SUBTILISIN"/>
</dbReference>
<evidence type="ECO:0000259" key="6">
    <source>
        <dbReference type="Pfam" id="PF00082"/>
    </source>
</evidence>
<dbReference type="EMBL" id="JAGZGG010000021">
    <property type="protein sequence ID" value="MBS5332669.1"/>
    <property type="molecule type" value="Genomic_DNA"/>
</dbReference>
<evidence type="ECO:0000256" key="2">
    <source>
        <dbReference type="ARBA" id="ARBA00022801"/>
    </source>
</evidence>
<dbReference type="PROSITE" id="PS51257">
    <property type="entry name" value="PROKAR_LIPOPROTEIN"/>
    <property type="match status" value="1"/>
</dbReference>
<evidence type="ECO:0000313" key="7">
    <source>
        <dbReference type="EMBL" id="MBS5332669.1"/>
    </source>
</evidence>
<proteinExistence type="inferred from homology"/>